<dbReference type="InterPro" id="IPR016181">
    <property type="entry name" value="Acyl_CoA_acyltransferase"/>
</dbReference>
<dbReference type="RefSeq" id="WP_330146915.1">
    <property type="nucleotide sequence ID" value="NZ_JAZDQU010000002.1"/>
</dbReference>
<proteinExistence type="predicted"/>
<keyword evidence="2" id="KW-1185">Reference proteome</keyword>
<accession>A0ABU7H3X5</accession>
<dbReference type="GO" id="GO:0016740">
    <property type="term" value="F:transferase activity"/>
    <property type="evidence" value="ECO:0007669"/>
    <property type="project" value="UniProtKB-KW"/>
</dbReference>
<evidence type="ECO:0000313" key="2">
    <source>
        <dbReference type="Proteomes" id="UP001337681"/>
    </source>
</evidence>
<sequence length="63" mass="7415">MNYGFANFNVAKIFAITDPRNINSKQVLSKLGFVFKETFDYKGDPTDWYELKKTTWENKNLNC</sequence>
<dbReference type="Proteomes" id="UP001337681">
    <property type="component" value="Unassembled WGS sequence"/>
</dbReference>
<name>A0ABU7H3X5_9SPHI</name>
<keyword evidence="1" id="KW-0808">Transferase</keyword>
<dbReference type="EMBL" id="JAZDQU010000002">
    <property type="protein sequence ID" value="MEE1886027.1"/>
    <property type="molecule type" value="Genomic_DNA"/>
</dbReference>
<organism evidence="1 2">
    <name type="scientific">Pedobacter flavus</name>
    <dbReference type="NCBI Taxonomy" id="3113906"/>
    <lineage>
        <taxon>Bacteria</taxon>
        <taxon>Pseudomonadati</taxon>
        <taxon>Bacteroidota</taxon>
        <taxon>Sphingobacteriia</taxon>
        <taxon>Sphingobacteriales</taxon>
        <taxon>Sphingobacteriaceae</taxon>
        <taxon>Pedobacter</taxon>
    </lineage>
</organism>
<evidence type="ECO:0000313" key="1">
    <source>
        <dbReference type="EMBL" id="MEE1886027.1"/>
    </source>
</evidence>
<dbReference type="EC" id="2.-.-.-" evidence="1"/>
<dbReference type="SUPFAM" id="SSF55729">
    <property type="entry name" value="Acyl-CoA N-acyltransferases (Nat)"/>
    <property type="match status" value="1"/>
</dbReference>
<comment type="caution">
    <text evidence="1">The sequence shown here is derived from an EMBL/GenBank/DDBJ whole genome shotgun (WGS) entry which is preliminary data.</text>
</comment>
<protein>
    <submittedName>
        <fullName evidence="1">GNAT family protein</fullName>
        <ecNumber evidence="1">2.-.-.-</ecNumber>
    </submittedName>
</protein>
<reference evidence="1 2" key="1">
    <citation type="submission" date="2024-01" db="EMBL/GenBank/DDBJ databases">
        <title>Pedobacter sp. nov., isolated from oil-contaminated soil.</title>
        <authorList>
            <person name="Le N.T.T."/>
        </authorList>
    </citation>
    <scope>NUCLEOTIDE SEQUENCE [LARGE SCALE GENOMIC DNA]</scope>
    <source>
        <strain evidence="1 2">VNH31</strain>
    </source>
</reference>
<gene>
    <name evidence="1" type="ORF">VRU49_11420</name>
</gene>
<dbReference type="Gene3D" id="3.40.630.30">
    <property type="match status" value="1"/>
</dbReference>